<sequence length="544" mass="63304">MSGELLEADGLSIPQSHTSFVVNLSKAISQNEKHITLEFLYEAVKHYNEASSEGKHLCLEYVSPWFVNLTSFLNIKNENDNKNENNKGDENNNKDEKENKKLFVKKIMLNLLNITLQENKLYPAILVHIWKSISSVIELFELVLNVFIEQSIAFGINTIKSERIAQIVVTVSSSHPEIFSKLICKKLLNCLFLASHQEIKQTTITTNDNNSNVTMVEKVFKKLEDYEKWNEILILTRFLLYLSFENLVSLENNLPDIFHFIINTHWVNSFYLRSWLLKIPIVSTEKITQLFNKVLKCYKNDTEIYNKWQNDWIQTTTKCTFDNSIIQCRSFVILGVITDEEVKTELIKKILSYFSSLLGNLDFTNQTNRDLCSSILISLTHLYPLIEKESDLLFTMFWLPIILFEIGDQYYFSYALDMLNVILNYLDEQQVFDENSLETVFMTVRNDNQILDKSLTRLENIVGINFHSHFSFALSSLLLQSKGNSTVKVKMISIFRKVIEISCKTELTYPITAYIVGLSTCLGRKEISELREFFKKLYRLGRRI</sequence>
<name>A0ABQ8XYH3_9EUKA</name>
<dbReference type="Proteomes" id="UP001150062">
    <property type="component" value="Unassembled WGS sequence"/>
</dbReference>
<evidence type="ECO:0000313" key="2">
    <source>
        <dbReference type="Proteomes" id="UP001150062"/>
    </source>
</evidence>
<organism evidence="1 2">
    <name type="scientific">Anaeramoeba flamelloides</name>
    <dbReference type="NCBI Taxonomy" id="1746091"/>
    <lineage>
        <taxon>Eukaryota</taxon>
        <taxon>Metamonada</taxon>
        <taxon>Anaeramoebidae</taxon>
        <taxon>Anaeramoeba</taxon>
    </lineage>
</organism>
<gene>
    <name evidence="1" type="ORF">M0813_27217</name>
</gene>
<dbReference type="EMBL" id="JAOAOG010000239">
    <property type="protein sequence ID" value="KAJ6237653.1"/>
    <property type="molecule type" value="Genomic_DNA"/>
</dbReference>
<keyword evidence="2" id="KW-1185">Reference proteome</keyword>
<accession>A0ABQ8XYH3</accession>
<reference evidence="1" key="1">
    <citation type="submission" date="2022-08" db="EMBL/GenBank/DDBJ databases">
        <title>Novel sulfate-reducing endosymbionts in the free-living metamonad Anaeramoeba.</title>
        <authorList>
            <person name="Jerlstrom-Hultqvist J."/>
            <person name="Cepicka I."/>
            <person name="Gallot-Lavallee L."/>
            <person name="Salas-Leiva D."/>
            <person name="Curtis B.A."/>
            <person name="Zahonova K."/>
            <person name="Pipaliya S."/>
            <person name="Dacks J."/>
            <person name="Roger A.J."/>
        </authorList>
    </citation>
    <scope>NUCLEOTIDE SEQUENCE</scope>
    <source>
        <strain evidence="1">Schooner1</strain>
    </source>
</reference>
<comment type="caution">
    <text evidence="1">The sequence shown here is derived from an EMBL/GenBank/DDBJ whole genome shotgun (WGS) entry which is preliminary data.</text>
</comment>
<proteinExistence type="predicted"/>
<protein>
    <submittedName>
        <fullName evidence="1">Inhibitory regulator protein ira1-related</fullName>
    </submittedName>
</protein>
<evidence type="ECO:0000313" key="1">
    <source>
        <dbReference type="EMBL" id="KAJ6237653.1"/>
    </source>
</evidence>